<dbReference type="InterPro" id="IPR050206">
    <property type="entry name" value="FtsK/SpoIIIE/SftA"/>
</dbReference>
<dbReference type="InterPro" id="IPR002543">
    <property type="entry name" value="FtsK_dom"/>
</dbReference>
<protein>
    <submittedName>
        <fullName evidence="5">Unannotated protein</fullName>
    </submittedName>
</protein>
<keyword evidence="2" id="KW-0067">ATP-binding</keyword>
<reference evidence="5" key="1">
    <citation type="submission" date="2020-05" db="EMBL/GenBank/DDBJ databases">
        <authorList>
            <person name="Chiriac C."/>
            <person name="Salcher M."/>
            <person name="Ghai R."/>
            <person name="Kavagutti S V."/>
        </authorList>
    </citation>
    <scope>NUCLEOTIDE SEQUENCE</scope>
</reference>
<dbReference type="InterPro" id="IPR003593">
    <property type="entry name" value="AAA+_ATPase"/>
</dbReference>
<feature type="domain" description="FtsK" evidence="4">
    <location>
        <begin position="938"/>
        <end position="1114"/>
    </location>
</feature>
<organism evidence="5">
    <name type="scientific">freshwater metagenome</name>
    <dbReference type="NCBI Taxonomy" id="449393"/>
    <lineage>
        <taxon>unclassified sequences</taxon>
        <taxon>metagenomes</taxon>
        <taxon>ecological metagenomes</taxon>
    </lineage>
</organism>
<dbReference type="EMBL" id="CAEZYU010000057">
    <property type="protein sequence ID" value="CAB4744896.1"/>
    <property type="molecule type" value="Genomic_DNA"/>
</dbReference>
<evidence type="ECO:0000313" key="5">
    <source>
        <dbReference type="EMBL" id="CAB4744896.1"/>
    </source>
</evidence>
<evidence type="ECO:0000256" key="1">
    <source>
        <dbReference type="ARBA" id="ARBA00022741"/>
    </source>
</evidence>
<dbReference type="GO" id="GO:0003677">
    <property type="term" value="F:DNA binding"/>
    <property type="evidence" value="ECO:0007669"/>
    <property type="project" value="InterPro"/>
</dbReference>
<accession>A0A6J6TCJ4</accession>
<dbReference type="CDD" id="cd01127">
    <property type="entry name" value="TrwB_TraG_TraD_VirD4"/>
    <property type="match status" value="1"/>
</dbReference>
<evidence type="ECO:0000256" key="2">
    <source>
        <dbReference type="ARBA" id="ARBA00022840"/>
    </source>
</evidence>
<evidence type="ECO:0000256" key="3">
    <source>
        <dbReference type="SAM" id="MobiDB-lite"/>
    </source>
</evidence>
<dbReference type="PANTHER" id="PTHR22683">
    <property type="entry name" value="SPORULATION PROTEIN RELATED"/>
    <property type="match status" value="1"/>
</dbReference>
<dbReference type="PROSITE" id="PS50901">
    <property type="entry name" value="FTSK"/>
    <property type="match status" value="2"/>
</dbReference>
<keyword evidence="1" id="KW-0547">Nucleotide-binding</keyword>
<sequence length="1406" mass="149907">MSSASAVLRLPLRMDDGAGTFFDLMIELAPDALIGELADHLGRQFGISPGQTILNSSCSEGQSAVTYQRSERVSRCGPRAGDTIRLTPPQPSSADATPIPKSGAPDGARLAPVVLHSKGKTPRSLQLSYGLSYVDGAEIEVTERVEVRATGAVTPLVNGAKILGSSRLGSGDLLNINSQLSLVQINAPLQPPPEAGPTQRHKVAVSRLASHVAQTISLPTPPSQQRLPGFPVLSATVPLLMGAALWVATKSLASALFVLFSFVFVLASGIEARRESRAEKKFRLRVFQADLDEALVSISQLHREEFDRLDRQVPPADRLAKILSERSEQLWCRSLSDAQSRPMRVRLGTAQITAQNQVQVPAQGQSELTLQLKQLAEAYELTELPSILDLDEIGGLGIVGRDELATALARSLLLQLAIALPPEELQICVLARQDRLEVWRWCAWLPHCRGQGGSLRTVVVVDGADDDLVNAASQQHGKATTRVIWLAALRAGLPAGLGAIVELGPRNRLTLDGVARDDPSLRSSGEQRVLSLTIEDLTEDEAVPLARSLAPLIKEQSSVAISSGTKLHGESLSPPPLPTSHLPVKIGLHQVLADQEMLHNPEALLAQWARSAASSSLAAPLGRVAHGVLHLDLRADGPHALIAGTTGSGKSELLRSLVASLALHHSPERLTFLLVDYKGGAAFSRLTLLPHTVGLITDLSPQLAMRALVSLRAELRYREEQLARLGISEITETPKDDSITVPPALVVVVDEFATLARELPDFVDGLVDLSQRGRSLGMHLVLATQRPAGVITDAIRANTGLRIALRVADEDDSRDVVELPEAALLPREVPGRAILRSGPGQCAAVQLAYSGSSRGAEIRARSWPLGDPPPQVSTRVASDSLTDLDAAVSSAVDAAAHGGFRAPRRPWLDALPEQLQLSQIQPCGEPLAIGWADRPDQQRRALLELNLPRDGGLLLLGASGSGLSTALRTCALSAIIQFSGQVQIFGVDAGSGLSELEEFPQVGAIISVEDSERVLRLLRRLSADLQLRSQTTARTDARTAQLLLLDGFSAFEEFYERLNRGEALELLTRIVRDGRSVGQHVLLATNRRADVPPRIAALLGCQVYLRSSTVDDALMLGLEPESAHKETPPGRGSVHGHQVQIALPDHLSRKLALRQQGAAEAVGALPRSLCFSQLPKPAGSEQPIAALGSATPWPSLPCGVLSEQLDVALFDLANQHGLITGPPRSGKSTALNTLALALRAVTLEPASSASYLLAAHACTAHDSARWTSALIGTQSAQDAAEFLGAAAMSARSGVQTLVAIDDACRLLELPEGHQVEAALSELIELGRSHQVRVVVSSEVDTLLRSYSEAMIQLRSSRTGILLGVDPDLHGAVLHTSIPLRSEISHCSGRGWLVTPSTAEAVQIAHP</sequence>
<dbReference type="Pfam" id="PF01580">
    <property type="entry name" value="FtsK_SpoIIIE"/>
    <property type="match status" value="2"/>
</dbReference>
<dbReference type="SMART" id="SM00382">
    <property type="entry name" value="AAA"/>
    <property type="match status" value="3"/>
</dbReference>
<proteinExistence type="predicted"/>
<dbReference type="SUPFAM" id="SSF52540">
    <property type="entry name" value="P-loop containing nucleoside triphosphate hydrolases"/>
    <property type="match status" value="3"/>
</dbReference>
<feature type="domain" description="FtsK" evidence="4">
    <location>
        <begin position="626"/>
        <end position="814"/>
    </location>
</feature>
<dbReference type="InterPro" id="IPR027417">
    <property type="entry name" value="P-loop_NTPase"/>
</dbReference>
<dbReference type="PANTHER" id="PTHR22683:SF1">
    <property type="entry name" value="TYPE VII SECRETION SYSTEM PROTEIN ESSC"/>
    <property type="match status" value="1"/>
</dbReference>
<feature type="region of interest" description="Disordered" evidence="3">
    <location>
        <begin position="77"/>
        <end position="108"/>
    </location>
</feature>
<dbReference type="GO" id="GO:0005524">
    <property type="term" value="F:ATP binding"/>
    <property type="evidence" value="ECO:0007669"/>
    <property type="project" value="UniProtKB-KW"/>
</dbReference>
<name>A0A6J6TCJ4_9ZZZZ</name>
<gene>
    <name evidence="5" type="ORF">UFOPK2766_01303</name>
</gene>
<evidence type="ECO:0000259" key="4">
    <source>
        <dbReference type="PROSITE" id="PS50901"/>
    </source>
</evidence>
<dbReference type="Gene3D" id="3.40.50.300">
    <property type="entry name" value="P-loop containing nucleotide triphosphate hydrolases"/>
    <property type="match status" value="4"/>
</dbReference>